<dbReference type="InterPro" id="IPR045660">
    <property type="entry name" value="DUF6390"/>
</dbReference>
<dbReference type="RefSeq" id="WP_213010427.1">
    <property type="nucleotide sequence ID" value="NZ_BOQN01000084.1"/>
</dbReference>
<dbReference type="AlphaFoldDB" id="A0A919TIS1"/>
<dbReference type="Pfam" id="PF19927">
    <property type="entry name" value="DUF6390"/>
    <property type="match status" value="1"/>
</dbReference>
<proteinExistence type="predicted"/>
<reference evidence="1 2" key="1">
    <citation type="submission" date="2021-03" db="EMBL/GenBank/DDBJ databases">
        <title>Whole genome shotgun sequence of Actinoplanes toevensis NBRC 105298.</title>
        <authorList>
            <person name="Komaki H."/>
            <person name="Tamura T."/>
        </authorList>
    </citation>
    <scope>NUCLEOTIDE SEQUENCE [LARGE SCALE GENOMIC DNA]</scope>
    <source>
        <strain evidence="1 2">NBRC 105298</strain>
    </source>
</reference>
<protein>
    <submittedName>
        <fullName evidence="1">Uncharacterized protein</fullName>
    </submittedName>
</protein>
<dbReference type="Proteomes" id="UP000677082">
    <property type="component" value="Unassembled WGS sequence"/>
</dbReference>
<dbReference type="EMBL" id="BOQN01000084">
    <property type="protein sequence ID" value="GIM94661.1"/>
    <property type="molecule type" value="Genomic_DNA"/>
</dbReference>
<name>A0A919TIS1_9ACTN</name>
<sequence>MSNPGALLFARYAYPPNELGYCGPAGAAMLLRSDLPGEIARRARGFDGAWAYLVFLARALGRSDPLDPAVVSAYWIGDSLPGGEFPDLLPFLRPRFAGQRGGTWESAGGRALPHHSFHVFEVYPWASLLRRTGHPSAVSVLDRCRIRTGKVVRAGAATATVTTRPLVWDGASLTAGPPREETASLLLGGLAPGDLVALHWDWVCDRITAEQATTIEALEKRQLDALFRKSVVPEV</sequence>
<organism evidence="1 2">
    <name type="scientific">Paractinoplanes toevensis</name>
    <dbReference type="NCBI Taxonomy" id="571911"/>
    <lineage>
        <taxon>Bacteria</taxon>
        <taxon>Bacillati</taxon>
        <taxon>Actinomycetota</taxon>
        <taxon>Actinomycetes</taxon>
        <taxon>Micromonosporales</taxon>
        <taxon>Micromonosporaceae</taxon>
        <taxon>Paractinoplanes</taxon>
    </lineage>
</organism>
<evidence type="ECO:0000313" key="1">
    <source>
        <dbReference type="EMBL" id="GIM94661.1"/>
    </source>
</evidence>
<gene>
    <name evidence="1" type="ORF">Ato02nite_064540</name>
</gene>
<evidence type="ECO:0000313" key="2">
    <source>
        <dbReference type="Proteomes" id="UP000677082"/>
    </source>
</evidence>
<accession>A0A919TIS1</accession>
<comment type="caution">
    <text evidence="1">The sequence shown here is derived from an EMBL/GenBank/DDBJ whole genome shotgun (WGS) entry which is preliminary data.</text>
</comment>
<keyword evidence="2" id="KW-1185">Reference proteome</keyword>